<dbReference type="Proteomes" id="UP001152519">
    <property type="component" value="Unassembled WGS sequence"/>
</dbReference>
<name>A0A9W4EAW8_9ACTN</name>
<dbReference type="SUPFAM" id="SSF55811">
    <property type="entry name" value="Nudix"/>
    <property type="match status" value="1"/>
</dbReference>
<comment type="caution">
    <text evidence="2">The sequence shown here is derived from an EMBL/GenBank/DDBJ whole genome shotgun (WGS) entry which is preliminary data.</text>
</comment>
<dbReference type="NCBIfam" id="NF047832">
    <property type="entry name" value="caspase_w_EACC1"/>
    <property type="match status" value="1"/>
</dbReference>
<dbReference type="AlphaFoldDB" id="A0A9W4EAW8"/>
<accession>A0A9W4EAW8</accession>
<dbReference type="RefSeq" id="WP_251498661.1">
    <property type="nucleotide sequence ID" value="NZ_CAJSLV010000092.1"/>
</dbReference>
<dbReference type="Pfam" id="PF00656">
    <property type="entry name" value="Peptidase_C14"/>
    <property type="match status" value="1"/>
</dbReference>
<dbReference type="GO" id="GO:0006508">
    <property type="term" value="P:proteolysis"/>
    <property type="evidence" value="ECO:0007669"/>
    <property type="project" value="InterPro"/>
</dbReference>
<keyword evidence="3" id="KW-1185">Reference proteome</keyword>
<evidence type="ECO:0000313" key="3">
    <source>
        <dbReference type="Proteomes" id="UP001152519"/>
    </source>
</evidence>
<dbReference type="GO" id="GO:0004197">
    <property type="term" value="F:cysteine-type endopeptidase activity"/>
    <property type="evidence" value="ECO:0007669"/>
    <property type="project" value="InterPro"/>
</dbReference>
<gene>
    <name evidence="2" type="ORF">SCOCK_60223</name>
</gene>
<protein>
    <submittedName>
        <fullName evidence="2">Caspase domain-containing protein</fullName>
    </submittedName>
</protein>
<evidence type="ECO:0000313" key="2">
    <source>
        <dbReference type="EMBL" id="CAG6397890.1"/>
    </source>
</evidence>
<sequence length="592" mass="65727">MSSRLPSGQHSQVVLVGGSQYEYHPDIESVDRNLDGLRRVLTDPAYWGLPPENCHVIRNPENPDEVMTVLETAAERATDALIFYFAGHGFSDEGGLYLALKNTRQPRSAVRYNSIHYEWVRTAMLQGDSPATRRVIILDCCYSGRAANEQMGVVMGPESTGVHGAVVWAATTPTRLAVAPLDGEYTAFTGELMHTLDSGIEGASELLDMDTIFKRVSRNLVVKGFPQPDQHNRALGGQLALVRNRALSGAASAPIPEQTVPGGRGQPFAPFASSASWEPFTWGTMHTDLLVVEGDGESAIPEDSVHVRTMDEDVELPEEMARWRAEIEAEQESLRLAGKPYFWNGLNFAVDQVTIGRVAETEAPEIYLRLQNSDYFTFLATQQLDRQFADGTTPRSRYLDPYDPMDVPAFMGSSFGTNVAVITRDEKLIVSRRSQTVGSHPGTWNSSANEALSRVVDNAARRAPNIFDVARRGLSEELALSADEYRLSMLALTIDKGTHQWGALFLARLRGVTSHEFIARRSRGVSDKWEHDRHELVDFEIEPVTRFIFHPDRADLWSPTAPGLFYLALVSKYGRVAVERESARVLARLQHG</sequence>
<dbReference type="EMBL" id="CAJSLV010000092">
    <property type="protein sequence ID" value="CAG6397890.1"/>
    <property type="molecule type" value="Genomic_DNA"/>
</dbReference>
<dbReference type="Gene3D" id="3.40.50.1460">
    <property type="match status" value="1"/>
</dbReference>
<feature type="domain" description="Peptidase C14 caspase" evidence="1">
    <location>
        <begin position="14"/>
        <end position="221"/>
    </location>
</feature>
<dbReference type="InterPro" id="IPR029030">
    <property type="entry name" value="Caspase-like_dom_sf"/>
</dbReference>
<dbReference type="InterPro" id="IPR015797">
    <property type="entry name" value="NUDIX_hydrolase-like_dom_sf"/>
</dbReference>
<dbReference type="InterPro" id="IPR011600">
    <property type="entry name" value="Pept_C14_caspase"/>
</dbReference>
<evidence type="ECO:0000259" key="1">
    <source>
        <dbReference type="Pfam" id="PF00656"/>
    </source>
</evidence>
<proteinExistence type="predicted"/>
<reference evidence="2" key="1">
    <citation type="submission" date="2021-05" db="EMBL/GenBank/DDBJ databases">
        <authorList>
            <person name="Arsene-Ploetze F."/>
        </authorList>
    </citation>
    <scope>NUCLEOTIDE SEQUENCE</scope>
    <source>
        <strain evidence="2">DSM 42138</strain>
    </source>
</reference>
<organism evidence="2 3">
    <name type="scientific">Actinacidiphila cocklensis</name>
    <dbReference type="NCBI Taxonomy" id="887465"/>
    <lineage>
        <taxon>Bacteria</taxon>
        <taxon>Bacillati</taxon>
        <taxon>Actinomycetota</taxon>
        <taxon>Actinomycetes</taxon>
        <taxon>Kitasatosporales</taxon>
        <taxon>Streptomycetaceae</taxon>
        <taxon>Actinacidiphila</taxon>
    </lineage>
</organism>
<dbReference type="SUPFAM" id="SSF52129">
    <property type="entry name" value="Caspase-like"/>
    <property type="match status" value="1"/>
</dbReference>